<dbReference type="Proteomes" id="UP001159363">
    <property type="component" value="Chromosome 13"/>
</dbReference>
<evidence type="ECO:0000256" key="1">
    <source>
        <dbReference type="SAM" id="MobiDB-lite"/>
    </source>
</evidence>
<organism evidence="2 3">
    <name type="scientific">Dryococelus australis</name>
    <dbReference type="NCBI Taxonomy" id="614101"/>
    <lineage>
        <taxon>Eukaryota</taxon>
        <taxon>Metazoa</taxon>
        <taxon>Ecdysozoa</taxon>
        <taxon>Arthropoda</taxon>
        <taxon>Hexapoda</taxon>
        <taxon>Insecta</taxon>
        <taxon>Pterygota</taxon>
        <taxon>Neoptera</taxon>
        <taxon>Polyneoptera</taxon>
        <taxon>Phasmatodea</taxon>
        <taxon>Verophasmatodea</taxon>
        <taxon>Anareolatae</taxon>
        <taxon>Phasmatidae</taxon>
        <taxon>Eurycanthinae</taxon>
        <taxon>Dryococelus</taxon>
    </lineage>
</organism>
<sequence length="675" mass="74718">MRGNVDPKEGCTKSAQPGTVPTGKHLPLFVQRSRAIQCAIGDSESSLLGIRRSREARVNTRAIGPSLTCNQRSRPQTRRFTFHVAHTYTPLHPLLGYHGIYFVPHSVGAAVARVASLLASHRGEPGSIPGRATSGFSHVRIVPDDAAGRRVFSGISHFFALSFRRCSIHTSITLIGYCDLAVKRAAQNLFTHILHIPAKREINISMGQITLAKLREDGAAPECKDWRETGDPRENPSTSGIVLHDPLALTIREQPLLEVNLVRLVGRVIMENQPLDIATQNVRAPLAYEIYTTYPLQSTEHRNAGLHELRVSSPPPPSSRMRYSSRIVHRVNRPKLPRTDQRRILESSTSFAHLAFVGRVGATVAEWLYCSPPTKANRVKSPAGSLHDFRMRESCRTMLLVSGFSRRSPRFPHPCIRGAAPFSPHFTVIGSQDPAAKGSPKLFTHLTRIARKAVQCWDTEFGRRASWTSTLPLRSFHDEEADDAAWDRAVIAVIHGAQWKEQVPHITAVNKICPDKPVDLWLLQLMYGPGRTSLRHNYTVSLLASHQGEPGSIPGQVTPGFSRVGIVPDDAAGPAPSFRHCSMLTSITLIGSQDLDDDIATCIKCAIVARRKAPELACSVLVALLVPTELLAFKSGMELRVQGQEARERYGRHYHARLMPHRSYAQGVQCFRLYA</sequence>
<protein>
    <submittedName>
        <fullName evidence="2">Uncharacterized protein</fullName>
    </submittedName>
</protein>
<evidence type="ECO:0000313" key="2">
    <source>
        <dbReference type="EMBL" id="KAJ8869008.1"/>
    </source>
</evidence>
<accession>A0ABQ9GC48</accession>
<reference evidence="2 3" key="1">
    <citation type="submission" date="2023-02" db="EMBL/GenBank/DDBJ databases">
        <title>LHISI_Scaffold_Assembly.</title>
        <authorList>
            <person name="Stuart O.P."/>
            <person name="Cleave R."/>
            <person name="Magrath M.J.L."/>
            <person name="Mikheyev A.S."/>
        </authorList>
    </citation>
    <scope>NUCLEOTIDE SEQUENCE [LARGE SCALE GENOMIC DNA]</scope>
    <source>
        <strain evidence="2">Daus_M_001</strain>
        <tissue evidence="2">Leg muscle</tissue>
    </source>
</reference>
<evidence type="ECO:0000313" key="3">
    <source>
        <dbReference type="Proteomes" id="UP001159363"/>
    </source>
</evidence>
<feature type="non-terminal residue" evidence="2">
    <location>
        <position position="675"/>
    </location>
</feature>
<dbReference type="EMBL" id="JARBHB010000014">
    <property type="protein sequence ID" value="KAJ8869008.1"/>
    <property type="molecule type" value="Genomic_DNA"/>
</dbReference>
<feature type="region of interest" description="Disordered" evidence="1">
    <location>
        <begin position="1"/>
        <end position="24"/>
    </location>
</feature>
<keyword evidence="3" id="KW-1185">Reference proteome</keyword>
<proteinExistence type="predicted"/>
<feature type="compositionally biased region" description="Basic and acidic residues" evidence="1">
    <location>
        <begin position="1"/>
        <end position="11"/>
    </location>
</feature>
<name>A0ABQ9GC48_9NEOP</name>
<comment type="caution">
    <text evidence="2">The sequence shown here is derived from an EMBL/GenBank/DDBJ whole genome shotgun (WGS) entry which is preliminary data.</text>
</comment>
<gene>
    <name evidence="2" type="ORF">PR048_030554</name>
</gene>